<reference evidence="1 2" key="1">
    <citation type="submission" date="2009-11" db="EMBL/GenBank/DDBJ databases">
        <authorList>
            <person name="Weinstock G."/>
            <person name="Sodergren E."/>
            <person name="Clifton S."/>
            <person name="Fulton L."/>
            <person name="Fulton B."/>
            <person name="Courtney L."/>
            <person name="Fronick C."/>
            <person name="Harrison M."/>
            <person name="Strong C."/>
            <person name="Farmer C."/>
            <person name="Delahaunty K."/>
            <person name="Markovic C."/>
            <person name="Hall O."/>
            <person name="Minx P."/>
            <person name="Tomlinson C."/>
            <person name="Mitreva M."/>
            <person name="Nelson J."/>
            <person name="Hou S."/>
            <person name="Wollam A."/>
            <person name="Pepin K.H."/>
            <person name="Johnson M."/>
            <person name="Bhonagiri V."/>
            <person name="Nash W.E."/>
            <person name="Warren W."/>
            <person name="Chinwalla A."/>
            <person name="Mardis E.R."/>
            <person name="Wilson R.K."/>
        </authorList>
    </citation>
    <scope>NUCLEOTIDE SEQUENCE [LARGE SCALE GENOMIC DNA]</scope>
    <source>
        <strain evidence="1 2">F0302</strain>
    </source>
</reference>
<sequence length="39" mass="4903">MTKRRQERYEISSLQTIFTIATNRKRNRKTRSMFQWQNP</sequence>
<accession>D1QPI3</accession>
<name>D1QPI3_9BACT</name>
<proteinExistence type="predicted"/>
<evidence type="ECO:0000313" key="1">
    <source>
        <dbReference type="EMBL" id="EFB32858.1"/>
    </source>
</evidence>
<dbReference type="EMBL" id="ACUZ02000010">
    <property type="protein sequence ID" value="EFB32858.1"/>
    <property type="molecule type" value="Genomic_DNA"/>
</dbReference>
<dbReference type="Proteomes" id="UP000004079">
    <property type="component" value="Unassembled WGS sequence"/>
</dbReference>
<gene>
    <name evidence="1" type="ORF">HMPREF0971_00873</name>
</gene>
<evidence type="ECO:0000313" key="2">
    <source>
        <dbReference type="Proteomes" id="UP000004079"/>
    </source>
</evidence>
<organism evidence="1 2">
    <name type="scientific">Segatella oris F0302</name>
    <dbReference type="NCBI Taxonomy" id="649760"/>
    <lineage>
        <taxon>Bacteria</taxon>
        <taxon>Pseudomonadati</taxon>
        <taxon>Bacteroidota</taxon>
        <taxon>Bacteroidia</taxon>
        <taxon>Bacteroidales</taxon>
        <taxon>Prevotellaceae</taxon>
        <taxon>Segatella</taxon>
    </lineage>
</organism>
<dbReference type="HOGENOM" id="CLU_3314749_0_0_10"/>
<dbReference type="AlphaFoldDB" id="D1QPI3"/>
<comment type="caution">
    <text evidence="1">The sequence shown here is derived from an EMBL/GenBank/DDBJ whole genome shotgun (WGS) entry which is preliminary data.</text>
</comment>
<protein>
    <submittedName>
        <fullName evidence="1">Uncharacterized protein</fullName>
    </submittedName>
</protein>
<dbReference type="STRING" id="649760.HMPREF0971_00873"/>